<accession>A0A0C2ZL49</accession>
<keyword evidence="3" id="KW-1185">Reference proteome</keyword>
<evidence type="ECO:0000313" key="2">
    <source>
        <dbReference type="EMBL" id="KIM62318.1"/>
    </source>
</evidence>
<evidence type="ECO:0000313" key="3">
    <source>
        <dbReference type="Proteomes" id="UP000053989"/>
    </source>
</evidence>
<feature type="domain" description="Heterokaryon incompatibility" evidence="1">
    <location>
        <begin position="58"/>
        <end position="149"/>
    </location>
</feature>
<dbReference type="STRING" id="1036808.A0A0C2ZL49"/>
<dbReference type="InParanoid" id="A0A0C2ZL49"/>
<dbReference type="EMBL" id="KN822043">
    <property type="protein sequence ID" value="KIM62318.1"/>
    <property type="molecule type" value="Genomic_DNA"/>
</dbReference>
<organism evidence="2 3">
    <name type="scientific">Scleroderma citrinum Foug A</name>
    <dbReference type="NCBI Taxonomy" id="1036808"/>
    <lineage>
        <taxon>Eukaryota</taxon>
        <taxon>Fungi</taxon>
        <taxon>Dikarya</taxon>
        <taxon>Basidiomycota</taxon>
        <taxon>Agaricomycotina</taxon>
        <taxon>Agaricomycetes</taxon>
        <taxon>Agaricomycetidae</taxon>
        <taxon>Boletales</taxon>
        <taxon>Sclerodermatineae</taxon>
        <taxon>Sclerodermataceae</taxon>
        <taxon>Scleroderma</taxon>
    </lineage>
</organism>
<dbReference type="InterPro" id="IPR010730">
    <property type="entry name" value="HET"/>
</dbReference>
<dbReference type="Proteomes" id="UP000053989">
    <property type="component" value="Unassembled WGS sequence"/>
</dbReference>
<dbReference type="PANTHER" id="PTHR10622:SF10">
    <property type="entry name" value="HET DOMAIN-CONTAINING PROTEIN"/>
    <property type="match status" value="1"/>
</dbReference>
<sequence>LPPRLLNTQTGCLCGRDALVSDFESSKQYQELLSIIDPCDVTQNKAHVHETVSGYFQYVTLSHRWGRREPLLGEIKSLQIYATSDPTEGLIKLQQFCAAACERGYMWAWSDTCCIDKDSSVELQEAIGSMYSWYQRSALTIVHLADITDAGSLSGSEWFRRGWTLQEHLASKTIQFFSRNWSLYLGCVASNHKEDSAVLNELEEATHIARHYLVDFHPGMDDARSRFQWASQRRTTRPEDMAYSLFGVFGVHLPILYGESKQKALARLLEEIISKSGDISVLDW</sequence>
<protein>
    <recommendedName>
        <fullName evidence="1">Heterokaryon incompatibility domain-containing protein</fullName>
    </recommendedName>
</protein>
<dbReference type="PANTHER" id="PTHR10622">
    <property type="entry name" value="HET DOMAIN-CONTAINING PROTEIN"/>
    <property type="match status" value="1"/>
</dbReference>
<proteinExistence type="predicted"/>
<reference evidence="3" key="2">
    <citation type="submission" date="2015-01" db="EMBL/GenBank/DDBJ databases">
        <title>Evolutionary Origins and Diversification of the Mycorrhizal Mutualists.</title>
        <authorList>
            <consortium name="DOE Joint Genome Institute"/>
            <consortium name="Mycorrhizal Genomics Consortium"/>
            <person name="Kohler A."/>
            <person name="Kuo A."/>
            <person name="Nagy L.G."/>
            <person name="Floudas D."/>
            <person name="Copeland A."/>
            <person name="Barry K.W."/>
            <person name="Cichocki N."/>
            <person name="Veneault-Fourrey C."/>
            <person name="LaButti K."/>
            <person name="Lindquist E.A."/>
            <person name="Lipzen A."/>
            <person name="Lundell T."/>
            <person name="Morin E."/>
            <person name="Murat C."/>
            <person name="Riley R."/>
            <person name="Ohm R."/>
            <person name="Sun H."/>
            <person name="Tunlid A."/>
            <person name="Henrissat B."/>
            <person name="Grigoriev I.V."/>
            <person name="Hibbett D.S."/>
            <person name="Martin F."/>
        </authorList>
    </citation>
    <scope>NUCLEOTIDE SEQUENCE [LARGE SCALE GENOMIC DNA]</scope>
    <source>
        <strain evidence="3">Foug A</strain>
    </source>
</reference>
<dbReference type="AlphaFoldDB" id="A0A0C2ZL49"/>
<dbReference type="Pfam" id="PF06985">
    <property type="entry name" value="HET"/>
    <property type="match status" value="1"/>
</dbReference>
<reference evidence="2 3" key="1">
    <citation type="submission" date="2014-04" db="EMBL/GenBank/DDBJ databases">
        <authorList>
            <consortium name="DOE Joint Genome Institute"/>
            <person name="Kuo A."/>
            <person name="Kohler A."/>
            <person name="Nagy L.G."/>
            <person name="Floudas D."/>
            <person name="Copeland A."/>
            <person name="Barry K.W."/>
            <person name="Cichocki N."/>
            <person name="Veneault-Fourrey C."/>
            <person name="LaButti K."/>
            <person name="Lindquist E.A."/>
            <person name="Lipzen A."/>
            <person name="Lundell T."/>
            <person name="Morin E."/>
            <person name="Murat C."/>
            <person name="Sun H."/>
            <person name="Tunlid A."/>
            <person name="Henrissat B."/>
            <person name="Grigoriev I.V."/>
            <person name="Hibbett D.S."/>
            <person name="Martin F."/>
            <person name="Nordberg H.P."/>
            <person name="Cantor M.N."/>
            <person name="Hua S.X."/>
        </authorList>
    </citation>
    <scope>NUCLEOTIDE SEQUENCE [LARGE SCALE GENOMIC DNA]</scope>
    <source>
        <strain evidence="2 3">Foug A</strain>
    </source>
</reference>
<dbReference type="HOGENOM" id="CLU_000288_138_0_1"/>
<gene>
    <name evidence="2" type="ORF">SCLCIDRAFT_95316</name>
</gene>
<name>A0A0C2ZL49_9AGAM</name>
<feature type="non-terminal residue" evidence="2">
    <location>
        <position position="1"/>
    </location>
</feature>
<dbReference type="OrthoDB" id="674604at2759"/>
<feature type="non-terminal residue" evidence="2">
    <location>
        <position position="284"/>
    </location>
</feature>
<evidence type="ECO:0000259" key="1">
    <source>
        <dbReference type="Pfam" id="PF06985"/>
    </source>
</evidence>